<comment type="caution">
    <text evidence="6">The sequence shown here is derived from an EMBL/GenBank/DDBJ whole genome shotgun (WGS) entry which is preliminary data.</text>
</comment>
<keyword evidence="3" id="KW-0862">Zinc</keyword>
<accession>A0A396GVC1</accession>
<feature type="domain" description="GRF-type" evidence="5">
    <location>
        <begin position="22"/>
        <end position="64"/>
    </location>
</feature>
<dbReference type="Gramene" id="rna39170">
    <property type="protein sequence ID" value="RHN44980.1"/>
    <property type="gene ID" value="gene39170"/>
</dbReference>
<gene>
    <name evidence="6" type="ORF">MtrunA17_Chr7g0225301</name>
</gene>
<dbReference type="GO" id="GO:0008270">
    <property type="term" value="F:zinc ion binding"/>
    <property type="evidence" value="ECO:0007669"/>
    <property type="project" value="UniProtKB-KW"/>
</dbReference>
<name>A0A396GVC1_MEDTR</name>
<evidence type="ECO:0000313" key="6">
    <source>
        <dbReference type="EMBL" id="RHN44980.1"/>
    </source>
</evidence>
<proteinExistence type="predicted"/>
<evidence type="ECO:0000256" key="4">
    <source>
        <dbReference type="PROSITE-ProRule" id="PRU01343"/>
    </source>
</evidence>
<evidence type="ECO:0000256" key="2">
    <source>
        <dbReference type="ARBA" id="ARBA00022771"/>
    </source>
</evidence>
<keyword evidence="1" id="KW-0479">Metal-binding</keyword>
<dbReference type="PROSITE" id="PS51999">
    <property type="entry name" value="ZF_GRF"/>
    <property type="match status" value="1"/>
</dbReference>
<dbReference type="Proteomes" id="UP000265566">
    <property type="component" value="Chromosome 7"/>
</dbReference>
<organism evidence="6">
    <name type="scientific">Medicago truncatula</name>
    <name type="common">Barrel medic</name>
    <name type="synonym">Medicago tribuloides</name>
    <dbReference type="NCBI Taxonomy" id="3880"/>
    <lineage>
        <taxon>Eukaryota</taxon>
        <taxon>Viridiplantae</taxon>
        <taxon>Streptophyta</taxon>
        <taxon>Embryophyta</taxon>
        <taxon>Tracheophyta</taxon>
        <taxon>Spermatophyta</taxon>
        <taxon>Magnoliopsida</taxon>
        <taxon>eudicotyledons</taxon>
        <taxon>Gunneridae</taxon>
        <taxon>Pentapetalae</taxon>
        <taxon>rosids</taxon>
        <taxon>fabids</taxon>
        <taxon>Fabales</taxon>
        <taxon>Fabaceae</taxon>
        <taxon>Papilionoideae</taxon>
        <taxon>50 kb inversion clade</taxon>
        <taxon>NPAAA clade</taxon>
        <taxon>Hologalegina</taxon>
        <taxon>IRL clade</taxon>
        <taxon>Trifolieae</taxon>
        <taxon>Medicago</taxon>
    </lineage>
</organism>
<dbReference type="AlphaFoldDB" id="A0A396GVC1"/>
<evidence type="ECO:0000256" key="3">
    <source>
        <dbReference type="ARBA" id="ARBA00022833"/>
    </source>
</evidence>
<keyword evidence="2 4" id="KW-0863">Zinc-finger</keyword>
<dbReference type="OrthoDB" id="1458573at2759"/>
<dbReference type="Pfam" id="PF06839">
    <property type="entry name" value="Zn_ribbon_GRF"/>
    <property type="match status" value="1"/>
</dbReference>
<evidence type="ECO:0000256" key="1">
    <source>
        <dbReference type="ARBA" id="ARBA00022723"/>
    </source>
</evidence>
<protein>
    <submittedName>
        <fullName evidence="6">Putative transcription factor GRF family</fullName>
    </submittedName>
</protein>
<dbReference type="InterPro" id="IPR010666">
    <property type="entry name" value="Znf_GRF"/>
</dbReference>
<sequence length="220" mass="25263">MNVSKASSSNKGGWIRYSKKYCFCRNVAVIKVAMTAENPNRLFYHCKHEQPKENCGFFLWCEPIGCETETTQKVDSRMMEIDDELDGALADQALKFDAMKKELEGKLAEMKKVMEEEIDTVKKESEMEISKMSKILEAQVHLADEENKENLLEVKKNVDAEIASCKKIAMEELFLVKECLDDEVSLLKEEVGWSNSSLWKLKLVVLMMMLKLGWLAFLKS</sequence>
<dbReference type="EMBL" id="PSQE01000007">
    <property type="protein sequence ID" value="RHN44980.1"/>
    <property type="molecule type" value="Genomic_DNA"/>
</dbReference>
<reference evidence="6" key="1">
    <citation type="journal article" date="2018" name="Nat. Plants">
        <title>Whole-genome landscape of Medicago truncatula symbiotic genes.</title>
        <authorList>
            <person name="Pecrix Y."/>
            <person name="Gamas P."/>
            <person name="Carrere S."/>
        </authorList>
    </citation>
    <scope>NUCLEOTIDE SEQUENCE</scope>
    <source>
        <tissue evidence="6">Leaves</tissue>
    </source>
</reference>
<evidence type="ECO:0000259" key="5">
    <source>
        <dbReference type="PROSITE" id="PS51999"/>
    </source>
</evidence>